<dbReference type="Pfam" id="PF26059">
    <property type="entry name" value="DUF8020"/>
    <property type="match status" value="1"/>
</dbReference>
<evidence type="ECO:0000313" key="4">
    <source>
        <dbReference type="Proteomes" id="UP000431401"/>
    </source>
</evidence>
<keyword evidence="1" id="KW-0732">Signal</keyword>
<feature type="chain" id="PRO_5029538885" description="DUF8020 domain-containing protein" evidence="1">
    <location>
        <begin position="25"/>
        <end position="255"/>
    </location>
</feature>
<evidence type="ECO:0000256" key="1">
    <source>
        <dbReference type="SAM" id="SignalP"/>
    </source>
</evidence>
<evidence type="ECO:0000259" key="2">
    <source>
        <dbReference type="Pfam" id="PF26059"/>
    </source>
</evidence>
<dbReference type="InterPro" id="IPR058333">
    <property type="entry name" value="DUF8020"/>
</dbReference>
<reference evidence="3 4" key="1">
    <citation type="submission" date="2019-10" db="EMBL/GenBank/DDBJ databases">
        <title>Nocardia macrotermitis sp. nov. and Nocardia aurantia sp. nov., isolated from the gut of fungus growing-termite Macrotermes natalensis.</title>
        <authorList>
            <person name="Benndorf R."/>
            <person name="Schwitalla J."/>
            <person name="Martin K."/>
            <person name="De Beer W."/>
            <person name="Kaster A.-K."/>
            <person name="Vollmers J."/>
            <person name="Poulsen M."/>
            <person name="Beemelmanns C."/>
        </authorList>
    </citation>
    <scope>NUCLEOTIDE SEQUENCE [LARGE SCALE GENOMIC DNA]</scope>
    <source>
        <strain evidence="3 4">RB56</strain>
    </source>
</reference>
<comment type="caution">
    <text evidence="3">The sequence shown here is derived from an EMBL/GenBank/DDBJ whole genome shotgun (WGS) entry which is preliminary data.</text>
</comment>
<protein>
    <recommendedName>
        <fullName evidence="2">DUF8020 domain-containing protein</fullName>
    </recommendedName>
</protein>
<gene>
    <name evidence="3" type="ORF">NRB56_65070</name>
</gene>
<dbReference type="AlphaFoldDB" id="A0A7K0E055"/>
<dbReference type="Proteomes" id="UP000431401">
    <property type="component" value="Unassembled WGS sequence"/>
</dbReference>
<name>A0A7K0E055_9NOCA</name>
<feature type="domain" description="DUF8020" evidence="2">
    <location>
        <begin position="47"/>
        <end position="115"/>
    </location>
</feature>
<accession>A0A7K0E055</accession>
<sequence length="255" mass="24954">MRKFTVSLALVISAATIAGGVANADPAPAQQLAQPIATDVQDVDANGVHYTVGRDGDAVVLTSENGSFQAVDGSLVVSDGDGAAVDSLPLSYNKDNVAFPIAAQIDGGNVRLTPATTGGVPADIAQAQHTTESFTPRDQQELSAFSSRASIASTTGAIIGAIVGGGIGCIAGAVVGSVSTAITTLFAGVLPGAVVGCIAGVATIGAVGTLAGAALVAGPIVLWSAYQYFSTITAPCTGPGAYCVDPAAPKAPDAK</sequence>
<evidence type="ECO:0000313" key="3">
    <source>
        <dbReference type="EMBL" id="MQY30902.1"/>
    </source>
</evidence>
<feature type="signal peptide" evidence="1">
    <location>
        <begin position="1"/>
        <end position="24"/>
    </location>
</feature>
<organism evidence="3 4">
    <name type="scientific">Nocardia aurantia</name>
    <dbReference type="NCBI Taxonomy" id="2585199"/>
    <lineage>
        <taxon>Bacteria</taxon>
        <taxon>Bacillati</taxon>
        <taxon>Actinomycetota</taxon>
        <taxon>Actinomycetes</taxon>
        <taxon>Mycobacteriales</taxon>
        <taxon>Nocardiaceae</taxon>
        <taxon>Nocardia</taxon>
    </lineage>
</organism>
<keyword evidence="4" id="KW-1185">Reference proteome</keyword>
<dbReference type="EMBL" id="WEGI01000015">
    <property type="protein sequence ID" value="MQY30902.1"/>
    <property type="molecule type" value="Genomic_DNA"/>
</dbReference>
<dbReference type="OrthoDB" id="4555778at2"/>
<dbReference type="RefSeq" id="WP_153348144.1">
    <property type="nucleotide sequence ID" value="NZ_WEGI01000015.1"/>
</dbReference>
<proteinExistence type="predicted"/>